<proteinExistence type="predicted"/>
<comment type="caution">
    <text evidence="1">The sequence shown here is derived from an EMBL/GenBank/DDBJ whole genome shotgun (WGS) entry which is preliminary data.</text>
</comment>
<evidence type="ECO:0000313" key="2">
    <source>
        <dbReference type="Proteomes" id="UP000799755"/>
    </source>
</evidence>
<name>A0ACB6RD32_9PLEO</name>
<dbReference type="Proteomes" id="UP000799755">
    <property type="component" value="Unassembled WGS sequence"/>
</dbReference>
<sequence>MPNQKAFLIPQKLSLPLSLTCHQLLQTSLAPLKVPFQDFSASFPNLKAVLKRIKPINAAGRPKETWCLCVDWLRYRPMKKTYLAMKQVGWGNKEYYDSLVES</sequence>
<keyword evidence="2" id="KW-1185">Reference proteome</keyword>
<accession>A0ACB6RD32</accession>
<dbReference type="EMBL" id="MU003494">
    <property type="protein sequence ID" value="KAF2476663.1"/>
    <property type="molecule type" value="Genomic_DNA"/>
</dbReference>
<evidence type="ECO:0000313" key="1">
    <source>
        <dbReference type="EMBL" id="KAF2476663.1"/>
    </source>
</evidence>
<gene>
    <name evidence="1" type="ORF">BDR25DRAFT_310011</name>
</gene>
<reference evidence="1" key="1">
    <citation type="journal article" date="2020" name="Stud. Mycol.">
        <title>101 Dothideomycetes genomes: a test case for predicting lifestyles and emergence of pathogens.</title>
        <authorList>
            <person name="Haridas S."/>
            <person name="Albert R."/>
            <person name="Binder M."/>
            <person name="Bloem J."/>
            <person name="Labutti K."/>
            <person name="Salamov A."/>
            <person name="Andreopoulos B."/>
            <person name="Baker S."/>
            <person name="Barry K."/>
            <person name="Bills G."/>
            <person name="Bluhm B."/>
            <person name="Cannon C."/>
            <person name="Castanera R."/>
            <person name="Culley D."/>
            <person name="Daum C."/>
            <person name="Ezra D."/>
            <person name="Gonzalez J."/>
            <person name="Henrissat B."/>
            <person name="Kuo A."/>
            <person name="Liang C."/>
            <person name="Lipzen A."/>
            <person name="Lutzoni F."/>
            <person name="Magnuson J."/>
            <person name="Mondo S."/>
            <person name="Nolan M."/>
            <person name="Ohm R."/>
            <person name="Pangilinan J."/>
            <person name="Park H.-J."/>
            <person name="Ramirez L."/>
            <person name="Alfaro M."/>
            <person name="Sun H."/>
            <person name="Tritt A."/>
            <person name="Yoshinaga Y."/>
            <person name="Zwiers L.-H."/>
            <person name="Turgeon B."/>
            <person name="Goodwin S."/>
            <person name="Spatafora J."/>
            <person name="Crous P."/>
            <person name="Grigoriev I."/>
        </authorList>
    </citation>
    <scope>NUCLEOTIDE SEQUENCE</scope>
    <source>
        <strain evidence="1">ATCC 200398</strain>
    </source>
</reference>
<protein>
    <submittedName>
        <fullName evidence="1">Uncharacterized protein</fullName>
    </submittedName>
</protein>
<organism evidence="1 2">
    <name type="scientific">Lindgomyces ingoldianus</name>
    <dbReference type="NCBI Taxonomy" id="673940"/>
    <lineage>
        <taxon>Eukaryota</taxon>
        <taxon>Fungi</taxon>
        <taxon>Dikarya</taxon>
        <taxon>Ascomycota</taxon>
        <taxon>Pezizomycotina</taxon>
        <taxon>Dothideomycetes</taxon>
        <taxon>Pleosporomycetidae</taxon>
        <taxon>Pleosporales</taxon>
        <taxon>Lindgomycetaceae</taxon>
        <taxon>Lindgomyces</taxon>
    </lineage>
</organism>